<comment type="caution">
    <text evidence="5">The sequence shown here is derived from an EMBL/GenBank/DDBJ whole genome shotgun (WGS) entry which is preliminary data.</text>
</comment>
<protein>
    <recommendedName>
        <fullName evidence="3">Lysozyme</fullName>
        <ecNumber evidence="3">3.2.1.17</ecNumber>
    </recommendedName>
</protein>
<evidence type="ECO:0000256" key="1">
    <source>
        <dbReference type="ARBA" id="ARBA00022529"/>
    </source>
</evidence>
<dbReference type="GO" id="GO:0031640">
    <property type="term" value="P:killing of cells of another organism"/>
    <property type="evidence" value="ECO:0007669"/>
    <property type="project" value="UniProtKB-KW"/>
</dbReference>
<proteinExistence type="inferred from homology"/>
<dbReference type="EMBL" id="NQKI01000024">
    <property type="protein sequence ID" value="OZY58599.1"/>
    <property type="molecule type" value="Genomic_DNA"/>
</dbReference>
<dbReference type="InterPro" id="IPR002196">
    <property type="entry name" value="Glyco_hydro_24"/>
</dbReference>
<dbReference type="OrthoDB" id="8141296at2"/>
<dbReference type="AlphaFoldDB" id="A0A266N823"/>
<keyword evidence="1 3" id="KW-0929">Antimicrobial</keyword>
<accession>A0A266N823</accession>
<dbReference type="GO" id="GO:0016998">
    <property type="term" value="P:cell wall macromolecule catabolic process"/>
    <property type="evidence" value="ECO:0007669"/>
    <property type="project" value="InterPro"/>
</dbReference>
<keyword evidence="3" id="KW-0326">Glycosidase</keyword>
<evidence type="ECO:0000313" key="6">
    <source>
        <dbReference type="Proteomes" id="UP000215788"/>
    </source>
</evidence>
<organism evidence="5 6">
    <name type="scientific">Pseudomonas lundensis</name>
    <dbReference type="NCBI Taxonomy" id="86185"/>
    <lineage>
        <taxon>Bacteria</taxon>
        <taxon>Pseudomonadati</taxon>
        <taxon>Pseudomonadota</taxon>
        <taxon>Gammaproteobacteria</taxon>
        <taxon>Pseudomonadales</taxon>
        <taxon>Pseudomonadaceae</taxon>
        <taxon>Pseudomonas</taxon>
    </lineage>
</organism>
<dbReference type="InterPro" id="IPR051018">
    <property type="entry name" value="Bacteriophage_GH24"/>
</dbReference>
<reference evidence="5 6" key="1">
    <citation type="submission" date="2017-08" db="EMBL/GenBank/DDBJ databases">
        <title>Genomic and metabolic characterisation of spoilage-associated Pseudomonas species.</title>
        <authorList>
            <person name="Stanborough T."/>
            <person name="Fegan N."/>
            <person name="Powell S.M."/>
            <person name="Singh T."/>
            <person name="Tamplin M.L."/>
            <person name="Chandry P.S."/>
        </authorList>
    </citation>
    <scope>NUCLEOTIDE SEQUENCE [LARGE SCALE GENOMIC DNA]</scope>
    <source>
        <strain evidence="5 6">L1802</strain>
    </source>
</reference>
<dbReference type="PANTHER" id="PTHR38107">
    <property type="match status" value="1"/>
</dbReference>
<evidence type="ECO:0000256" key="3">
    <source>
        <dbReference type="RuleBase" id="RU003788"/>
    </source>
</evidence>
<dbReference type="RefSeq" id="WP_094994152.1">
    <property type="nucleotide sequence ID" value="NZ_NQKI01000024.1"/>
</dbReference>
<dbReference type="Gene3D" id="1.10.530.40">
    <property type="match status" value="1"/>
</dbReference>
<feature type="chain" id="PRO_5012921631" description="Lysozyme" evidence="4">
    <location>
        <begin position="22"/>
        <end position="170"/>
    </location>
</feature>
<dbReference type="Pfam" id="PF00959">
    <property type="entry name" value="Phage_lysozyme"/>
    <property type="match status" value="1"/>
</dbReference>
<evidence type="ECO:0000256" key="4">
    <source>
        <dbReference type="SAM" id="SignalP"/>
    </source>
</evidence>
<dbReference type="PANTHER" id="PTHR38107:SF3">
    <property type="entry name" value="LYSOZYME RRRD-RELATED"/>
    <property type="match status" value="1"/>
</dbReference>
<feature type="signal peptide" evidence="4">
    <location>
        <begin position="1"/>
        <end position="21"/>
    </location>
</feature>
<evidence type="ECO:0000256" key="2">
    <source>
        <dbReference type="ARBA" id="ARBA00022638"/>
    </source>
</evidence>
<keyword evidence="3" id="KW-0378">Hydrolase</keyword>
<dbReference type="InterPro" id="IPR023347">
    <property type="entry name" value="Lysozyme_dom_sf"/>
</dbReference>
<comment type="similarity">
    <text evidence="3">Belongs to the glycosyl hydrolase 24 family.</text>
</comment>
<keyword evidence="2 3" id="KW-0081">Bacteriolytic enzyme</keyword>
<evidence type="ECO:0000313" key="5">
    <source>
        <dbReference type="EMBL" id="OZY58599.1"/>
    </source>
</evidence>
<dbReference type="InterPro" id="IPR023346">
    <property type="entry name" value="Lysozyme-like_dom_sf"/>
</dbReference>
<dbReference type="Proteomes" id="UP000215788">
    <property type="component" value="Unassembled WGS sequence"/>
</dbReference>
<dbReference type="GO" id="GO:0042742">
    <property type="term" value="P:defense response to bacterium"/>
    <property type="evidence" value="ECO:0007669"/>
    <property type="project" value="UniProtKB-KW"/>
</dbReference>
<keyword evidence="4" id="KW-0732">Signal</keyword>
<comment type="catalytic activity">
    <reaction evidence="3">
        <text>Hydrolysis of (1-&gt;4)-beta-linkages between N-acetylmuramic acid and N-acetyl-D-glucosamine residues in a peptidoglycan and between N-acetyl-D-glucosamine residues in chitodextrins.</text>
        <dbReference type="EC" id="3.2.1.17"/>
    </reaction>
</comment>
<sequence length="170" mass="18747">MNAARQRIAVALLSMSAAGFGAWKLSEGFTDTAVIPTQGDVPTLGYGSTRYEDGRPVKMGDTITPARAELLARNLNSQAEKQFAASLPGVKLHQVEFDVYMDFIGQYGIGNWRASSMRRDLLAGNYGQACTDLLKYRYAAGFDCSTPGNKRCWGVWSRQLERHAKCKDVQ</sequence>
<name>A0A266N823_9PSED</name>
<dbReference type="EC" id="3.2.1.17" evidence="3"/>
<dbReference type="SUPFAM" id="SSF53955">
    <property type="entry name" value="Lysozyme-like"/>
    <property type="match status" value="1"/>
</dbReference>
<gene>
    <name evidence="5" type="ORF">CJF39_15145</name>
</gene>
<dbReference type="GO" id="GO:0003796">
    <property type="term" value="F:lysozyme activity"/>
    <property type="evidence" value="ECO:0007669"/>
    <property type="project" value="UniProtKB-EC"/>
</dbReference>
<dbReference type="GO" id="GO:0009253">
    <property type="term" value="P:peptidoglycan catabolic process"/>
    <property type="evidence" value="ECO:0007669"/>
    <property type="project" value="InterPro"/>
</dbReference>